<proteinExistence type="predicted"/>
<evidence type="ECO:0000256" key="1">
    <source>
        <dbReference type="ARBA" id="ARBA00023015"/>
    </source>
</evidence>
<dbReference type="Gene3D" id="3.40.50.1360">
    <property type="match status" value="1"/>
</dbReference>
<dbReference type="SUPFAM" id="SSF100950">
    <property type="entry name" value="NagB/RpiA/CoA transferase-like"/>
    <property type="match status" value="1"/>
</dbReference>
<accession>A0ABU8LCJ5</accession>
<dbReference type="PANTHER" id="PTHR30363:SF44">
    <property type="entry name" value="AGA OPERON TRANSCRIPTIONAL REPRESSOR-RELATED"/>
    <property type="match status" value="1"/>
</dbReference>
<reference evidence="5 6" key="1">
    <citation type="submission" date="2024-02" db="EMBL/GenBank/DDBJ databases">
        <authorList>
            <person name="Saticioglu I.B."/>
        </authorList>
    </citation>
    <scope>NUCLEOTIDE SEQUENCE [LARGE SCALE GENOMIC DNA]</scope>
    <source>
        <strain evidence="5 6">Mu-80</strain>
    </source>
</reference>
<keyword evidence="6" id="KW-1185">Reference proteome</keyword>
<comment type="caution">
    <text evidence="5">The sequence shown here is derived from an EMBL/GenBank/DDBJ whole genome shotgun (WGS) entry which is preliminary data.</text>
</comment>
<keyword evidence="1" id="KW-0805">Transcription regulation</keyword>
<dbReference type="Pfam" id="PF00455">
    <property type="entry name" value="DeoRC"/>
    <property type="match status" value="1"/>
</dbReference>
<dbReference type="RefSeq" id="WP_337332390.1">
    <property type="nucleotide sequence ID" value="NZ_JBBDGM010000007.1"/>
</dbReference>
<evidence type="ECO:0000313" key="5">
    <source>
        <dbReference type="EMBL" id="MEJ1088735.1"/>
    </source>
</evidence>
<dbReference type="SUPFAM" id="SSF46785">
    <property type="entry name" value="Winged helix' DNA-binding domain"/>
    <property type="match status" value="1"/>
</dbReference>
<dbReference type="InterPro" id="IPR037171">
    <property type="entry name" value="NagB/RpiA_transferase-like"/>
</dbReference>
<dbReference type="SMART" id="SM01134">
    <property type="entry name" value="DeoRC"/>
    <property type="match status" value="1"/>
</dbReference>
<keyword evidence="2 5" id="KW-0238">DNA-binding</keyword>
<sequence>MLTRSRRASIEAEIKSSGEVTVQKLAEEFGVSASTIRRDLNELSRQGRLQRVRGGGSIDPDPAPYHQIESSHAESKCQIGRATAAMVQDGEVIILDIGTTVAQVAIHLRNRRVTVITASLAVVDALRDSQETELIVLGGVLRSSYLSLVGALTESALSQIAADVAILGASGIADNGNVLDSTGIEVPVKRAIMRAADRNILVLAEDKFPGTGLLAVCGADSIDTVVTSRRDPAPGLDALQRSAGRIITT</sequence>
<evidence type="ECO:0000256" key="2">
    <source>
        <dbReference type="ARBA" id="ARBA00023125"/>
    </source>
</evidence>
<dbReference type="InterPro" id="IPR036390">
    <property type="entry name" value="WH_DNA-bd_sf"/>
</dbReference>
<feature type="domain" description="HTH deoR-type" evidence="4">
    <location>
        <begin position="3"/>
        <end position="58"/>
    </location>
</feature>
<dbReference type="InterPro" id="IPR050313">
    <property type="entry name" value="Carb_Metab_HTH_regulators"/>
</dbReference>
<dbReference type="SMART" id="SM00420">
    <property type="entry name" value="HTH_DEOR"/>
    <property type="match status" value="1"/>
</dbReference>
<dbReference type="InterPro" id="IPR036388">
    <property type="entry name" value="WH-like_DNA-bd_sf"/>
</dbReference>
<dbReference type="Pfam" id="PF08220">
    <property type="entry name" value="HTH_DeoR"/>
    <property type="match status" value="1"/>
</dbReference>
<dbReference type="GO" id="GO:0003677">
    <property type="term" value="F:DNA binding"/>
    <property type="evidence" value="ECO:0007669"/>
    <property type="project" value="UniProtKB-KW"/>
</dbReference>
<name>A0ABU8LCJ5_9MICO</name>
<dbReference type="Proteomes" id="UP001371224">
    <property type="component" value="Unassembled WGS sequence"/>
</dbReference>
<gene>
    <name evidence="5" type="ORF">WDU99_10440</name>
</gene>
<evidence type="ECO:0000256" key="3">
    <source>
        <dbReference type="ARBA" id="ARBA00023163"/>
    </source>
</evidence>
<dbReference type="PROSITE" id="PS00894">
    <property type="entry name" value="HTH_DEOR_1"/>
    <property type="match status" value="1"/>
</dbReference>
<dbReference type="InterPro" id="IPR018356">
    <property type="entry name" value="Tscrpt_reg_HTH_DeoR_CS"/>
</dbReference>
<dbReference type="PRINTS" id="PR00037">
    <property type="entry name" value="HTHLACR"/>
</dbReference>
<protein>
    <submittedName>
        <fullName evidence="5">DeoR/GlpR family DNA-binding transcription regulator</fullName>
    </submittedName>
</protein>
<dbReference type="PROSITE" id="PS51000">
    <property type="entry name" value="HTH_DEOR_2"/>
    <property type="match status" value="1"/>
</dbReference>
<evidence type="ECO:0000259" key="4">
    <source>
        <dbReference type="PROSITE" id="PS51000"/>
    </source>
</evidence>
<evidence type="ECO:0000313" key="6">
    <source>
        <dbReference type="Proteomes" id="UP001371224"/>
    </source>
</evidence>
<keyword evidence="3" id="KW-0804">Transcription</keyword>
<dbReference type="InterPro" id="IPR001034">
    <property type="entry name" value="DeoR_HTH"/>
</dbReference>
<dbReference type="Gene3D" id="1.10.10.10">
    <property type="entry name" value="Winged helix-like DNA-binding domain superfamily/Winged helix DNA-binding domain"/>
    <property type="match status" value="1"/>
</dbReference>
<dbReference type="EMBL" id="JBBDGM010000007">
    <property type="protein sequence ID" value="MEJ1088735.1"/>
    <property type="molecule type" value="Genomic_DNA"/>
</dbReference>
<organism evidence="5 6">
    <name type="scientific">Microbacterium bandirmense</name>
    <dbReference type="NCBI Taxonomy" id="3122050"/>
    <lineage>
        <taxon>Bacteria</taxon>
        <taxon>Bacillati</taxon>
        <taxon>Actinomycetota</taxon>
        <taxon>Actinomycetes</taxon>
        <taxon>Micrococcales</taxon>
        <taxon>Microbacteriaceae</taxon>
        <taxon>Microbacterium</taxon>
    </lineage>
</organism>
<dbReference type="InterPro" id="IPR014036">
    <property type="entry name" value="DeoR-like_C"/>
</dbReference>
<dbReference type="PANTHER" id="PTHR30363">
    <property type="entry name" value="HTH-TYPE TRANSCRIPTIONAL REGULATOR SRLR-RELATED"/>
    <property type="match status" value="1"/>
</dbReference>